<evidence type="ECO:0000256" key="2">
    <source>
        <dbReference type="PIRSR" id="PIRSR634015-3"/>
    </source>
</evidence>
<dbReference type="HOGENOM" id="CLU_015077_1_0_10"/>
<organism evidence="5 6">
    <name type="scientific">Ornithobacterium rhinotracheale (strain ATCC 51463 / DSM 15997 / CCUG 23171 / CIP 104009 / LMG 9086)</name>
    <dbReference type="NCBI Taxonomy" id="867902"/>
    <lineage>
        <taxon>Bacteria</taxon>
        <taxon>Pseudomonadati</taxon>
        <taxon>Bacteroidota</taxon>
        <taxon>Flavobacteriia</taxon>
        <taxon>Flavobacteriales</taxon>
        <taxon>Weeksellaceae</taxon>
        <taxon>Ornithobacterium</taxon>
    </lineage>
</organism>
<dbReference type="InterPro" id="IPR027268">
    <property type="entry name" value="Peptidase_M4/M1_CTD_sf"/>
</dbReference>
<evidence type="ECO:0000313" key="6">
    <source>
        <dbReference type="Proteomes" id="UP000006051"/>
    </source>
</evidence>
<dbReference type="CDD" id="cd09604">
    <property type="entry name" value="M1_APN_like"/>
    <property type="match status" value="1"/>
</dbReference>
<evidence type="ECO:0000256" key="3">
    <source>
        <dbReference type="SAM" id="SignalP"/>
    </source>
</evidence>
<keyword evidence="5" id="KW-0031">Aminopeptidase</keyword>
<name>I3ZZA2_ORNRL</name>
<reference evidence="5 6" key="1">
    <citation type="submission" date="2012-06" db="EMBL/GenBank/DDBJ databases">
        <title>The complete genome of Ornithobacterium rhinotracheale DSM 15997.</title>
        <authorList>
            <consortium name="US DOE Joint Genome Institute (JGI-PGF)"/>
            <person name="Lucas S."/>
            <person name="Copeland A."/>
            <person name="Lapidus A."/>
            <person name="Goodwin L."/>
            <person name="Pitluck S."/>
            <person name="Peters L."/>
            <person name="Mikhailova N."/>
            <person name="Teshima H."/>
            <person name="Kyrpides N."/>
            <person name="Mavromatis K."/>
            <person name="Pagani I."/>
            <person name="Ivanova N."/>
            <person name="Ovchinnikova G."/>
            <person name="Zeytun A."/>
            <person name="Detter J.C."/>
            <person name="Han C."/>
            <person name="Land M."/>
            <person name="Hauser L."/>
            <person name="Markowitz V."/>
            <person name="Cheng J.-F."/>
            <person name="Hugenholtz P."/>
            <person name="Woyke T."/>
            <person name="Wu D."/>
            <person name="Lang E."/>
            <person name="Kopitz M."/>
            <person name="Brambilla E."/>
            <person name="Klenk H.-P."/>
            <person name="Eisen J.A."/>
        </authorList>
    </citation>
    <scope>NUCLEOTIDE SEQUENCE [LARGE SCALE GENOMIC DNA]</scope>
    <source>
        <strain evidence="6">ATCC 51463 / DSM 15997 / CCUG 23171 / LMG 9086</strain>
    </source>
</reference>
<keyword evidence="6" id="KW-1185">Reference proteome</keyword>
<dbReference type="KEGG" id="orh:Ornrh_0840"/>
<comment type="cofactor">
    <cofactor evidence="2">
        <name>Zn(2+)</name>
        <dbReference type="ChEBI" id="CHEBI:29105"/>
    </cofactor>
    <text evidence="2">Binds 1 zinc ion per subunit.</text>
</comment>
<dbReference type="RefSeq" id="WP_014790637.1">
    <property type="nucleotide sequence ID" value="NC_018016.1"/>
</dbReference>
<dbReference type="Gene3D" id="1.10.390.10">
    <property type="entry name" value="Neutral Protease Domain 2"/>
    <property type="match status" value="1"/>
</dbReference>
<feature type="binding site" evidence="2">
    <location>
        <position position="357"/>
    </location>
    <ligand>
        <name>Zn(2+)</name>
        <dbReference type="ChEBI" id="CHEBI:29105"/>
        <note>catalytic</note>
    </ligand>
</feature>
<dbReference type="InterPro" id="IPR034015">
    <property type="entry name" value="M1_LTA4H"/>
</dbReference>
<gene>
    <name evidence="5" type="ordered locus">Ornrh_0840</name>
</gene>
<feature type="domain" description="Peptidase M1 membrane alanine aminopeptidase" evidence="4">
    <location>
        <begin position="341"/>
        <end position="493"/>
    </location>
</feature>
<dbReference type="GO" id="GO:0004177">
    <property type="term" value="F:aminopeptidase activity"/>
    <property type="evidence" value="ECO:0007669"/>
    <property type="project" value="UniProtKB-KW"/>
</dbReference>
<evidence type="ECO:0000259" key="4">
    <source>
        <dbReference type="Pfam" id="PF01433"/>
    </source>
</evidence>
<evidence type="ECO:0000256" key="1">
    <source>
        <dbReference type="PIRSR" id="PIRSR634015-1"/>
    </source>
</evidence>
<dbReference type="PATRIC" id="fig|867902.3.peg.822"/>
<dbReference type="EMBL" id="CP003283">
    <property type="protein sequence ID" value="AFL97036.1"/>
    <property type="molecule type" value="Genomic_DNA"/>
</dbReference>
<dbReference type="GO" id="GO:0008270">
    <property type="term" value="F:zinc ion binding"/>
    <property type="evidence" value="ECO:0007669"/>
    <property type="project" value="InterPro"/>
</dbReference>
<feature type="active site" description="Proton donor" evidence="1">
    <location>
        <position position="439"/>
    </location>
</feature>
<dbReference type="GeneID" id="97257548"/>
<dbReference type="InterPro" id="IPR014782">
    <property type="entry name" value="Peptidase_M1_dom"/>
</dbReference>
<sequence>MKKIYATLCVLLSFSLWAQSPWQQKADYKMDIKLNTEKHQYDGKMEVKYINNSPDTLRAVYFHLYYNAFQPGSLMADRLENIADPDRRMLTNIGTKDSPKMVSGIFQLKENEIGFQNIKSVQQNGKKLDFKVYGTILKVNLKNPILPKSTQTFNLEWTAQVPKIIRRSGRDTKEGIDYTMTQWYPKLAMYDQNGWNLQEYIGREFYAPFANFDVKITLPAQYIVGASGTLLNEKQVLKSTTKKNKTWHYAIKGIHDFMWAADPSYQIVKQELKDGPTLYYFYSKDLEPKYLENWKKAREYMPGYFSFMNERFGKYPWNSYTIIQGGDGGMEYGAATAITGQRSLESLVGVIFHEGAHSWFQHLFGINETEQEWFDEGFTSYAETLAFKKVFDKGNPDGVGVTQDAYAGYYNLVRSGMQEPLSTLADYYDTNYAYGISAYYKGQVFVAQLGYVIGEENLRKTFKEFYRRWNLDHPSYKDFVKTAEDISGINLKWYDNMMVNTIRVIDYAVAAEGKEVKLVNKSNFAMPLDVLVTYTDGSQELFYIPINAMRGAKPFEKEYYPNASFTQLKDWGWTKPTYNFSTEKEIQKVEIDPTHRLADVDLSNNTWTK</sequence>
<dbReference type="Proteomes" id="UP000006051">
    <property type="component" value="Chromosome"/>
</dbReference>
<evidence type="ECO:0000313" key="5">
    <source>
        <dbReference type="EMBL" id="AFL97036.1"/>
    </source>
</evidence>
<dbReference type="Pfam" id="PF01433">
    <property type="entry name" value="Peptidase_M1"/>
    <property type="match status" value="1"/>
</dbReference>
<keyword evidence="2" id="KW-0479">Metal-binding</keyword>
<dbReference type="SUPFAM" id="SSF55486">
    <property type="entry name" value="Metalloproteases ('zincins'), catalytic domain"/>
    <property type="match status" value="1"/>
</dbReference>
<dbReference type="STRING" id="867902.Ornrh_0840"/>
<dbReference type="PANTHER" id="PTHR45726:SF3">
    <property type="entry name" value="LEUKOTRIENE A-4 HYDROLASE"/>
    <property type="match status" value="1"/>
</dbReference>
<feature type="binding site" evidence="2">
    <location>
        <position position="353"/>
    </location>
    <ligand>
        <name>Zn(2+)</name>
        <dbReference type="ChEBI" id="CHEBI:29105"/>
        <note>catalytic</note>
    </ligand>
</feature>
<feature type="binding site" evidence="2">
    <location>
        <position position="376"/>
    </location>
    <ligand>
        <name>Zn(2+)</name>
        <dbReference type="ChEBI" id="CHEBI:29105"/>
        <note>catalytic</note>
    </ligand>
</feature>
<dbReference type="PANTHER" id="PTHR45726">
    <property type="entry name" value="LEUKOTRIENE A-4 HYDROLASE"/>
    <property type="match status" value="1"/>
</dbReference>
<feature type="signal peptide" evidence="3">
    <location>
        <begin position="1"/>
        <end position="18"/>
    </location>
</feature>
<dbReference type="GO" id="GO:0008237">
    <property type="term" value="F:metallopeptidase activity"/>
    <property type="evidence" value="ECO:0007669"/>
    <property type="project" value="InterPro"/>
</dbReference>
<dbReference type="AlphaFoldDB" id="I3ZZA2"/>
<keyword evidence="5" id="KW-0378">Hydrolase</keyword>
<dbReference type="GeneID" id="71569131"/>
<dbReference type="eggNOG" id="COG0308">
    <property type="taxonomic scope" value="Bacteria"/>
</dbReference>
<keyword evidence="2" id="KW-0862">Zinc</keyword>
<feature type="chain" id="PRO_5003685341" evidence="3">
    <location>
        <begin position="19"/>
        <end position="609"/>
    </location>
</feature>
<protein>
    <submittedName>
        <fullName evidence="5">Aminopeptidase N</fullName>
    </submittedName>
</protein>
<accession>I3ZZA2</accession>
<keyword evidence="5" id="KW-0645">Protease</keyword>
<feature type="active site" description="Proton acceptor" evidence="1">
    <location>
        <position position="354"/>
    </location>
</feature>
<proteinExistence type="predicted"/>
<keyword evidence="3" id="KW-0732">Signal</keyword>